<evidence type="ECO:0000313" key="5">
    <source>
        <dbReference type="Proteomes" id="UP000001058"/>
    </source>
</evidence>
<feature type="compositionally biased region" description="Polar residues" evidence="1">
    <location>
        <begin position="1"/>
        <end position="10"/>
    </location>
</feature>
<dbReference type="InterPro" id="IPR000014">
    <property type="entry name" value="PAS"/>
</dbReference>
<feature type="transmembrane region" description="Helical" evidence="2">
    <location>
        <begin position="468"/>
        <end position="485"/>
    </location>
</feature>
<dbReference type="PANTHER" id="PTHR31600">
    <property type="entry name" value="TINY MACROCYSTS PROTEIN B-RELATED"/>
    <property type="match status" value="1"/>
</dbReference>
<feature type="compositionally biased region" description="Basic and acidic residues" evidence="1">
    <location>
        <begin position="1961"/>
        <end position="1970"/>
    </location>
</feature>
<keyword evidence="2" id="KW-0812">Transmembrane</keyword>
<evidence type="ECO:0000256" key="1">
    <source>
        <dbReference type="SAM" id="MobiDB-lite"/>
    </source>
</evidence>
<dbReference type="PROSITE" id="PS50112">
    <property type="entry name" value="PAS"/>
    <property type="match status" value="1"/>
</dbReference>
<sequence>MTSMSDSFNGSSYAASVASSRSSASVRARAEREHQERHGEDLLERRSPLENGIFGVLFTLSKENSETRIRIRWTLLKILLDAWQLFTTVISPAKQGWNIKPKGTYVVPGRGWLSACSTSLGYPGCCFLEQAARPIEFMPYYSTFGSCELTLGYCSNCRNSLFELLPARIQLTRNIRGAQPAYGHVPAQQGLSTGTCLVTKACTCARALFCVIGISLHVWLLHQSIRPYSPWLVGCQGYGAYLAVLYSMVALLMGNVGLCVWVAWCFKEHKFPVVWPIKVLRVFSSVFFQAFDVASLNLLQTVTIHAFNPGGRLSLLQLGISCNYSGNGGRRLHMDLFPSYSCTSTPHVLHAVVSALSLVLFVAIALLLNMAEVEVNPLSRRPLALGHSGAEVMAFAFKPHSKAADGMCTATCFGNDIPVRYELVRVTCPEPLHAPLIGTDAYSSGDLGCCSKHVLLTLVDVFVGYKRVAACLYTALSLALAWQSLRRNPHLVAWVNYLKGGVAATILWCCVSLVLLVFQPGIHADRAQEWSESLTLLMLVGLGPAFGVGALTSFLVIRSMTMSALKALATARPDVRLEDVCENLDDPRDVEIVARCCRVWKDRYTVDADAVNRAHQVIKAGLAMFPTSAYMVLLHGNFMIDVLGVSQSGSSRIEDARKLNPSLMCRFIMFVRHQQATQKAAGNSANDGTNMDLLGYVEYQRKQRMVVRLHREALQAMCNFWKALDASRVSFMHLSRALSRIESSVSQAQTAYRVVLESYSHNPKLVRLYGKFLQTIKNDPWRASEYFAEADRLEEIKNGDARGPLLPDGTPLGRMDEMATAVLVLNAAADVQMANRHTHVLFGYKRGTLEGKPLATLLAPHTIRRVTEKLAALAGATSVTGALISTMSITSNDAEAFEDVVVGMHYDRLAFPVKFYLRKISGVGEDSTFVVMLEPVQQASGVATLWVAPNGTVAACDPQFVSQYGWRPSEVNGSNLAAFLAVVAPEKRQQQAPARDGEAAPAALLDSTGDVMERLLSGVSAATDDPNAEQHGGVKCHLAHKYDTEAMPCTASVTSNINADIPMLEIRIQMDRAPAQILVTNRRGTIVHASLGLVTAFKDVARGGVPASKFGYSGGGGLGGASGGFSHGGGGGGGVGGRFAGGASALLSGQAGSTLGAVPGADELLGFTLFDFMPAPWKDMHMKFLKDTAATSSPASRNHWSCRKVSLPGPTLELRTAGGKPLYMNVCVSSMDTAAGESTHVIRLARSSLETALAERRLRLGVTEDGLVSQVSEGAAKLFGLEPGKIIGRGLWEIIEEVTPEEGGRQATPGPRMLTALVTRSLASPDHSWRVLVSPPRKPSAPNKGGMLELAAAARASLVKSAIMQGQLILGGHYRVRGSVIALMTPPVAQRPSTRPSFHPSTRPHFQTSFCLPALPATWVLQTAPHCLCLDDTCTLCGGVPIRCIARVRWPPHPFDGLHLRVQVEYVAKTQEGIGGGDDDEAINIFVDLWPIATVTGLLELDGNGRVRTVLEERIRPAGLLFGLATQALVGCMLGDLVVMPPGRLRPGDLLSSSNMKKSSLKSTKREYSVKVGPVHVLQANHADGRPALLDVQVVGKPGFNQPVHAILRFHLAPMLPGAPRARTSATGAAAGVASTAPRATAFSLRASSMARMQSSGDAAMAAAAAAALGFKLDAMGPLARAESPRTLPPRSSFALKEPSSGSGVGGGGGGGNKLGRSETTGRKVGVAALTLAEEPAAALPSSGMRSLMSDRAAAAAMLPLEEVMQTGYSVAADHQGPVGLAAAPPDMLTEGMPQPGVTASAGKAAQLAAGRSKLADMVKSVGSGSARGGGGSPGDLVKTPPRHGSSRPPTHRMPSGVSLPKSPISETGGNLDELLMRATTKGVGLGAAALATAGDCCPHQYGLRQRLISNPLEIAMEAAAARTRNLEESDWTAPIGFPHGWPAKASVYYQNTVKPDVPSDDDKSRRSADFSDGAPGNDVVVRVHMDDFGTPPDLVPRRAVSPGMRSDFAGYGEEDAASEGGQSAMSAQSANGGAEYKRGKRFRKLIKLMDSSQTQQVRLGYLGASDGCLVGFRHVPRLHAVHGDDTVQQRFRTHALATVAFLALVHIVCFALVVTAIQSQRSAMLNLGRSGEAQRNMHQMGAASMGAASMGAASMGAASMGAASMGAASMGAASMGAASMGAASMGAASMGAASMGAASMGAASMGAASMGAASMGAASMGAASMGAA</sequence>
<feature type="compositionally biased region" description="Basic and acidic residues" evidence="1">
    <location>
        <begin position="28"/>
        <end position="42"/>
    </location>
</feature>
<organism evidence="5">
    <name type="scientific">Volvox carteri f. nagariensis</name>
    <dbReference type="NCBI Taxonomy" id="3068"/>
    <lineage>
        <taxon>Eukaryota</taxon>
        <taxon>Viridiplantae</taxon>
        <taxon>Chlorophyta</taxon>
        <taxon>core chlorophytes</taxon>
        <taxon>Chlorophyceae</taxon>
        <taxon>CS clade</taxon>
        <taxon>Chlamydomonadales</taxon>
        <taxon>Volvocaceae</taxon>
        <taxon>Volvox</taxon>
    </lineage>
</organism>
<feature type="region of interest" description="Disordered" evidence="1">
    <location>
        <begin position="1821"/>
        <end position="1869"/>
    </location>
</feature>
<dbReference type="eggNOG" id="ENOG502S0RD">
    <property type="taxonomic scope" value="Eukaryota"/>
</dbReference>
<keyword evidence="2" id="KW-0472">Membrane</keyword>
<feature type="transmembrane region" description="Helical" evidence="2">
    <location>
        <begin position="348"/>
        <end position="371"/>
    </location>
</feature>
<dbReference type="Pfam" id="PF25474">
    <property type="entry name" value="TPR_TmcB"/>
    <property type="match status" value="1"/>
</dbReference>
<dbReference type="InParanoid" id="D8U541"/>
<dbReference type="Pfam" id="PF13426">
    <property type="entry name" value="PAS_9"/>
    <property type="match status" value="1"/>
</dbReference>
<dbReference type="OrthoDB" id="533766at2759"/>
<feature type="transmembrane region" description="Helical" evidence="2">
    <location>
        <begin position="534"/>
        <end position="557"/>
    </location>
</feature>
<dbReference type="KEGG" id="vcn:VOLCADRAFT_94559"/>
<feature type="region of interest" description="Disordered" evidence="1">
    <location>
        <begin position="1"/>
        <end position="42"/>
    </location>
</feature>
<keyword evidence="5" id="KW-1185">Reference proteome</keyword>
<dbReference type="InterPro" id="IPR052994">
    <property type="entry name" value="Tiny_macrocysts_regulators"/>
</dbReference>
<feature type="domain" description="PAS" evidence="3">
    <location>
        <begin position="1262"/>
        <end position="1302"/>
    </location>
</feature>
<feature type="compositionally biased region" description="Polar residues" evidence="1">
    <location>
        <begin position="2021"/>
        <end position="2032"/>
    </location>
</feature>
<evidence type="ECO:0000313" key="4">
    <source>
        <dbReference type="EMBL" id="EFJ45151.1"/>
    </source>
</evidence>
<gene>
    <name evidence="4" type="ORF">VOLCADRAFT_94559</name>
</gene>
<dbReference type="InterPro" id="IPR057352">
    <property type="entry name" value="TPR_TmcB/C"/>
</dbReference>
<dbReference type="Gene3D" id="3.30.450.20">
    <property type="entry name" value="PAS domain"/>
    <property type="match status" value="1"/>
</dbReference>
<feature type="transmembrane region" description="Helical" evidence="2">
    <location>
        <begin position="197"/>
        <end position="220"/>
    </location>
</feature>
<dbReference type="PANTHER" id="PTHR31600:SF2">
    <property type="entry name" value="GAMETE ENRICHED GENE 10 PROTEIN-RELATED"/>
    <property type="match status" value="1"/>
</dbReference>
<accession>D8U541</accession>
<feature type="region of interest" description="Disordered" evidence="1">
    <location>
        <begin position="1954"/>
        <end position="1979"/>
    </location>
</feature>
<reference evidence="4 5" key="1">
    <citation type="journal article" date="2010" name="Science">
        <title>Genomic analysis of organismal complexity in the multicellular green alga Volvox carteri.</title>
        <authorList>
            <person name="Prochnik S.E."/>
            <person name="Umen J."/>
            <person name="Nedelcu A.M."/>
            <person name="Hallmann A."/>
            <person name="Miller S.M."/>
            <person name="Nishii I."/>
            <person name="Ferris P."/>
            <person name="Kuo A."/>
            <person name="Mitros T."/>
            <person name="Fritz-Laylin L.K."/>
            <person name="Hellsten U."/>
            <person name="Chapman J."/>
            <person name="Simakov O."/>
            <person name="Rensing S.A."/>
            <person name="Terry A."/>
            <person name="Pangilinan J."/>
            <person name="Kapitonov V."/>
            <person name="Jurka J."/>
            <person name="Salamov A."/>
            <person name="Shapiro H."/>
            <person name="Schmutz J."/>
            <person name="Grimwood J."/>
            <person name="Lindquist E."/>
            <person name="Lucas S."/>
            <person name="Grigoriev I.V."/>
            <person name="Schmitt R."/>
            <person name="Kirk D."/>
            <person name="Rokhsar D.S."/>
        </authorList>
    </citation>
    <scope>NUCLEOTIDE SEQUENCE [LARGE SCALE GENOMIC DNA]</scope>
    <source>
        <strain evidence="5">f. Nagariensis / Eve</strain>
    </source>
</reference>
<feature type="region of interest" description="Disordered" evidence="1">
    <location>
        <begin position="1993"/>
        <end position="2036"/>
    </location>
</feature>
<dbReference type="EMBL" id="GL378359">
    <property type="protein sequence ID" value="EFJ45151.1"/>
    <property type="molecule type" value="Genomic_DNA"/>
</dbReference>
<feature type="transmembrane region" description="Helical" evidence="2">
    <location>
        <begin position="286"/>
        <end position="307"/>
    </location>
</feature>
<feature type="region of interest" description="Disordered" evidence="1">
    <location>
        <begin position="1682"/>
        <end position="1719"/>
    </location>
</feature>
<proteinExistence type="predicted"/>
<name>D8U541_VOLCA</name>
<dbReference type="SMART" id="SM00091">
    <property type="entry name" value="PAS"/>
    <property type="match status" value="3"/>
</dbReference>
<dbReference type="RefSeq" id="XP_002953827.1">
    <property type="nucleotide sequence ID" value="XM_002953781.1"/>
</dbReference>
<keyword evidence="2" id="KW-1133">Transmembrane helix</keyword>
<feature type="compositionally biased region" description="Gly residues" evidence="1">
    <location>
        <begin position="1703"/>
        <end position="1714"/>
    </location>
</feature>
<feature type="transmembrane region" description="Helical" evidence="2">
    <location>
        <begin position="240"/>
        <end position="266"/>
    </location>
</feature>
<feature type="compositionally biased region" description="Low complexity" evidence="1">
    <location>
        <begin position="11"/>
        <end position="27"/>
    </location>
</feature>
<evidence type="ECO:0000259" key="3">
    <source>
        <dbReference type="PROSITE" id="PS50112"/>
    </source>
</evidence>
<evidence type="ECO:0000256" key="2">
    <source>
        <dbReference type="SAM" id="Phobius"/>
    </source>
</evidence>
<dbReference type="Proteomes" id="UP000001058">
    <property type="component" value="Unassembled WGS sequence"/>
</dbReference>
<dbReference type="GeneID" id="9616919"/>
<protein>
    <recommendedName>
        <fullName evidence="3">PAS domain-containing protein</fullName>
    </recommendedName>
</protein>
<feature type="transmembrane region" description="Helical" evidence="2">
    <location>
        <begin position="2096"/>
        <end position="2118"/>
    </location>
</feature>
<dbReference type="STRING" id="3068.D8U541"/>
<feature type="transmembrane region" description="Helical" evidence="2">
    <location>
        <begin position="497"/>
        <end position="522"/>
    </location>
</feature>